<dbReference type="SUPFAM" id="SSF69047">
    <property type="entry name" value="Hypothetical protein YjbJ"/>
    <property type="match status" value="1"/>
</dbReference>
<evidence type="ECO:0000313" key="2">
    <source>
        <dbReference type="Proteomes" id="UP000651010"/>
    </source>
</evidence>
<name>A0ABR9G5Y6_9GAMM</name>
<keyword evidence="2" id="KW-1185">Reference proteome</keyword>
<accession>A0ABR9G5Y6</accession>
<organism evidence="1 2">
    <name type="scientific">Dyella acidiphila</name>
    <dbReference type="NCBI Taxonomy" id="2775866"/>
    <lineage>
        <taxon>Bacteria</taxon>
        <taxon>Pseudomonadati</taxon>
        <taxon>Pseudomonadota</taxon>
        <taxon>Gammaproteobacteria</taxon>
        <taxon>Lysobacterales</taxon>
        <taxon>Rhodanobacteraceae</taxon>
        <taxon>Dyella</taxon>
    </lineage>
</organism>
<gene>
    <name evidence="1" type="ORF">IGX34_03600</name>
</gene>
<proteinExistence type="predicted"/>
<comment type="caution">
    <text evidence="1">The sequence shown here is derived from an EMBL/GenBank/DDBJ whole genome shotgun (WGS) entry which is preliminary data.</text>
</comment>
<dbReference type="Gene3D" id="1.10.1470.10">
    <property type="entry name" value="YjbJ"/>
    <property type="match status" value="1"/>
</dbReference>
<dbReference type="EMBL" id="JACZZA010000001">
    <property type="protein sequence ID" value="MBE1159457.1"/>
    <property type="molecule type" value="Genomic_DNA"/>
</dbReference>
<reference evidence="1 2" key="1">
    <citation type="submission" date="2020-09" db="EMBL/GenBank/DDBJ databases">
        <title>Dyella sp. 7MK23 isolated from forest soil.</title>
        <authorList>
            <person name="Fu J."/>
        </authorList>
    </citation>
    <scope>NUCLEOTIDE SEQUENCE [LARGE SCALE GENOMIC DNA]</scope>
    <source>
        <strain evidence="1 2">7MK23</strain>
    </source>
</reference>
<dbReference type="RefSeq" id="WP_192554279.1">
    <property type="nucleotide sequence ID" value="NZ_JACZZA010000001.1"/>
</dbReference>
<sequence length="73" mass="8631">MNENMLSDQWKSLAPNIRQHWNKLTEQDLQVSAGSESYLIDKVEKRYGISHSEAEKQVREFEQQMSKHSKSKH</sequence>
<evidence type="ECO:0000313" key="1">
    <source>
        <dbReference type="EMBL" id="MBE1159457.1"/>
    </source>
</evidence>
<dbReference type="Proteomes" id="UP000651010">
    <property type="component" value="Unassembled WGS sequence"/>
</dbReference>
<protein>
    <submittedName>
        <fullName evidence="1">CsbD family protein</fullName>
    </submittedName>
</protein>
<dbReference type="InterPro" id="IPR036629">
    <property type="entry name" value="YjbJ_sf"/>
</dbReference>